<dbReference type="PANTHER" id="PTHR43466">
    <property type="entry name" value="2-OXO-4-HYDROXY-4-CARBOXY-5-UREIDOIMIDAZOLINE DECARBOXYLASE-RELATED"/>
    <property type="match status" value="1"/>
</dbReference>
<proteinExistence type="inferred from homology"/>
<evidence type="ECO:0000256" key="6">
    <source>
        <dbReference type="ARBA" id="ARBA00022631"/>
    </source>
</evidence>
<evidence type="ECO:0000256" key="3">
    <source>
        <dbReference type="ARBA" id="ARBA00004754"/>
    </source>
</evidence>
<evidence type="ECO:0000256" key="5">
    <source>
        <dbReference type="ARBA" id="ARBA00012257"/>
    </source>
</evidence>
<evidence type="ECO:0000256" key="8">
    <source>
        <dbReference type="ARBA" id="ARBA00023239"/>
    </source>
</evidence>
<dbReference type="InterPro" id="IPR018020">
    <property type="entry name" value="OHCU_decarboxylase"/>
</dbReference>
<comment type="similarity">
    <text evidence="4">Belongs to the OHCU decarboxylase family.</text>
</comment>
<comment type="function">
    <text evidence="2">Catalyzes the stereoselective decarboxylation of 2-oxo-4-hydroxy-4-carboxy-5-ureidoimidazoline (OHCU) to (S)-allantoin.</text>
</comment>
<sequence>MGVVTKEQLSGMGYEDFIKIFGNVIEHCALCSAAVWAKRPFNDLKQLHSAICTFIDDLPKIGREGILRLHPDLAGRIAEMGKLTSESSKEQLSAGLNEITNKEKSILQSLNDRYKSKFGFPFVICARENKKQAILSGIKARVENDKDVELATGIAEVKKIAFYRLLDIIEHCEEEARL</sequence>
<evidence type="ECO:0000256" key="10">
    <source>
        <dbReference type="ARBA" id="ARBA00032116"/>
    </source>
</evidence>
<evidence type="ECO:0000256" key="1">
    <source>
        <dbReference type="ARBA" id="ARBA00001163"/>
    </source>
</evidence>
<evidence type="ECO:0000256" key="7">
    <source>
        <dbReference type="ARBA" id="ARBA00022793"/>
    </source>
</evidence>
<comment type="caution">
    <text evidence="12">The sequence shown here is derived from an EMBL/GenBank/DDBJ whole genome shotgun (WGS) entry which is preliminary data.</text>
</comment>
<evidence type="ECO:0000313" key="12">
    <source>
        <dbReference type="EMBL" id="CAL8081484.1"/>
    </source>
</evidence>
<gene>
    <name evidence="12" type="ORF">ODALV1_LOCUS4928</name>
</gene>
<comment type="pathway">
    <text evidence="3">Purine metabolism; urate degradation; (S)-allantoin from urate: step 3/3.</text>
</comment>
<evidence type="ECO:0000313" key="13">
    <source>
        <dbReference type="Proteomes" id="UP001642540"/>
    </source>
</evidence>
<protein>
    <recommendedName>
        <fullName evidence="5">2-oxo-4-hydroxy-4-carboxy-5-ureidoimidazoline decarboxylase</fullName>
        <ecNumber evidence="5">4.1.1.97</ecNumber>
    </recommendedName>
    <alternativeName>
        <fullName evidence="10">Parahox neighbor</fullName>
    </alternativeName>
    <alternativeName>
        <fullName evidence="9">Ureidoimidazoline (2-oxo-4-hydroxy-4-carboxy-5-) decarboxylase</fullName>
    </alternativeName>
</protein>
<feature type="domain" description="Oxo-4-hydroxy-4-carboxy-5-ureidoimidazoline decarboxylase" evidence="11">
    <location>
        <begin position="12"/>
        <end position="165"/>
    </location>
</feature>
<keyword evidence="13" id="KW-1185">Reference proteome</keyword>
<dbReference type="InterPro" id="IPR036778">
    <property type="entry name" value="OHCU_decarboxylase_sf"/>
</dbReference>
<accession>A0ABP1Q102</accession>
<name>A0ABP1Q102_9HEXA</name>
<evidence type="ECO:0000256" key="9">
    <source>
        <dbReference type="ARBA" id="ARBA00030624"/>
    </source>
</evidence>
<dbReference type="Pfam" id="PF09349">
    <property type="entry name" value="OHCU_decarbox"/>
    <property type="match status" value="1"/>
</dbReference>
<dbReference type="InterPro" id="IPR017580">
    <property type="entry name" value="OHCU_decarboxylase-1"/>
</dbReference>
<evidence type="ECO:0000256" key="2">
    <source>
        <dbReference type="ARBA" id="ARBA00002506"/>
    </source>
</evidence>
<dbReference type="SUPFAM" id="SSF158694">
    <property type="entry name" value="UraD-Like"/>
    <property type="match status" value="1"/>
</dbReference>
<keyword evidence="7" id="KW-0210">Decarboxylase</keyword>
<reference evidence="12 13" key="1">
    <citation type="submission" date="2024-08" db="EMBL/GenBank/DDBJ databases">
        <authorList>
            <person name="Cucini C."/>
            <person name="Frati F."/>
        </authorList>
    </citation>
    <scope>NUCLEOTIDE SEQUENCE [LARGE SCALE GENOMIC DNA]</scope>
</reference>
<evidence type="ECO:0000259" key="11">
    <source>
        <dbReference type="Pfam" id="PF09349"/>
    </source>
</evidence>
<organism evidence="12 13">
    <name type="scientific">Orchesella dallaii</name>
    <dbReference type="NCBI Taxonomy" id="48710"/>
    <lineage>
        <taxon>Eukaryota</taxon>
        <taxon>Metazoa</taxon>
        <taxon>Ecdysozoa</taxon>
        <taxon>Arthropoda</taxon>
        <taxon>Hexapoda</taxon>
        <taxon>Collembola</taxon>
        <taxon>Entomobryomorpha</taxon>
        <taxon>Entomobryoidea</taxon>
        <taxon>Orchesellidae</taxon>
        <taxon>Orchesellinae</taxon>
        <taxon>Orchesella</taxon>
    </lineage>
</organism>
<comment type="catalytic activity">
    <reaction evidence="1">
        <text>5-hydroxy-2-oxo-4-ureido-2,5-dihydro-1H-imidazole-5-carboxylate + H(+) = (S)-allantoin + CO2</text>
        <dbReference type="Rhea" id="RHEA:26301"/>
        <dbReference type="ChEBI" id="CHEBI:15378"/>
        <dbReference type="ChEBI" id="CHEBI:15678"/>
        <dbReference type="ChEBI" id="CHEBI:16526"/>
        <dbReference type="ChEBI" id="CHEBI:58639"/>
        <dbReference type="EC" id="4.1.1.97"/>
    </reaction>
</comment>
<dbReference type="PANTHER" id="PTHR43466:SF1">
    <property type="entry name" value="2-OXO-4-HYDROXY-4-CARBOXY-5-UREIDOIMIDAZOLINE DECARBOXYLASE-RELATED"/>
    <property type="match status" value="1"/>
</dbReference>
<evidence type="ECO:0000256" key="4">
    <source>
        <dbReference type="ARBA" id="ARBA00005793"/>
    </source>
</evidence>
<dbReference type="NCBIfam" id="TIGR03164">
    <property type="entry name" value="UHCUDC"/>
    <property type="match status" value="1"/>
</dbReference>
<keyword evidence="6" id="KW-0659">Purine metabolism</keyword>
<keyword evidence="8" id="KW-0456">Lyase</keyword>
<dbReference type="Proteomes" id="UP001642540">
    <property type="component" value="Unassembled WGS sequence"/>
</dbReference>
<dbReference type="EMBL" id="CAXLJM020000015">
    <property type="protein sequence ID" value="CAL8081484.1"/>
    <property type="molecule type" value="Genomic_DNA"/>
</dbReference>
<dbReference type="Gene3D" id="1.10.3330.10">
    <property type="entry name" value="Oxo-4-hydroxy-4-carboxy-5-ureidoimidazoline decarboxylase"/>
    <property type="match status" value="1"/>
</dbReference>
<dbReference type="EC" id="4.1.1.97" evidence="5"/>